<accession>A0AAW8RTL6</accession>
<protein>
    <submittedName>
        <fullName evidence="2">Uncharacterized protein</fullName>
    </submittedName>
</protein>
<feature type="region of interest" description="Disordered" evidence="1">
    <location>
        <begin position="27"/>
        <end position="51"/>
    </location>
</feature>
<sequence length="51" mass="5819">MKKSVRVWWTTNLFWEAYEATKERIANEQAKQSSVSVPVVEESASTGNESE</sequence>
<evidence type="ECO:0000256" key="1">
    <source>
        <dbReference type="SAM" id="MobiDB-lite"/>
    </source>
</evidence>
<dbReference type="AlphaFoldDB" id="A0AAW8RTL6"/>
<dbReference type="RefSeq" id="WP_161169649.1">
    <property type="nucleotide sequence ID" value="NZ_CAAKOC010000077.1"/>
</dbReference>
<gene>
    <name evidence="2" type="ORF">P7D43_04540</name>
</gene>
<evidence type="ECO:0000313" key="2">
    <source>
        <dbReference type="EMBL" id="MDT2401631.1"/>
    </source>
</evidence>
<dbReference type="EMBL" id="JARPWH010000009">
    <property type="protein sequence ID" value="MDT2401631.1"/>
    <property type="molecule type" value="Genomic_DNA"/>
</dbReference>
<feature type="compositionally biased region" description="Low complexity" evidence="1">
    <location>
        <begin position="33"/>
        <end position="43"/>
    </location>
</feature>
<proteinExistence type="predicted"/>
<name>A0AAW8RTL6_ENTAV</name>
<dbReference type="Proteomes" id="UP001260773">
    <property type="component" value="Unassembled WGS sequence"/>
</dbReference>
<comment type="caution">
    <text evidence="2">The sequence shown here is derived from an EMBL/GenBank/DDBJ whole genome shotgun (WGS) entry which is preliminary data.</text>
</comment>
<reference evidence="2" key="1">
    <citation type="submission" date="2023-03" db="EMBL/GenBank/DDBJ databases">
        <authorList>
            <person name="Shen W."/>
            <person name="Cai J."/>
        </authorList>
    </citation>
    <scope>NUCLEOTIDE SEQUENCE</scope>
    <source>
        <strain evidence="2">P33-2</strain>
    </source>
</reference>
<organism evidence="2 3">
    <name type="scientific">Enterococcus avium</name>
    <name type="common">Streptococcus avium</name>
    <dbReference type="NCBI Taxonomy" id="33945"/>
    <lineage>
        <taxon>Bacteria</taxon>
        <taxon>Bacillati</taxon>
        <taxon>Bacillota</taxon>
        <taxon>Bacilli</taxon>
        <taxon>Lactobacillales</taxon>
        <taxon>Enterococcaceae</taxon>
        <taxon>Enterococcus</taxon>
    </lineage>
</organism>
<evidence type="ECO:0000313" key="3">
    <source>
        <dbReference type="Proteomes" id="UP001260773"/>
    </source>
</evidence>